<feature type="region of interest" description="Disordered" evidence="1">
    <location>
        <begin position="568"/>
        <end position="597"/>
    </location>
</feature>
<evidence type="ECO:0000313" key="5">
    <source>
        <dbReference type="Proteomes" id="UP001596548"/>
    </source>
</evidence>
<proteinExistence type="predicted"/>
<dbReference type="InterPro" id="IPR019262">
    <property type="entry name" value="DUF2272"/>
</dbReference>
<dbReference type="RefSeq" id="WP_378977260.1">
    <property type="nucleotide sequence ID" value="NZ_JBHTBJ010000057.1"/>
</dbReference>
<comment type="caution">
    <text evidence="4">The sequence shown here is derived from an EMBL/GenBank/DDBJ whole genome shotgun (WGS) entry which is preliminary data.</text>
</comment>
<feature type="domain" description="DUF2272" evidence="2">
    <location>
        <begin position="336"/>
        <end position="446"/>
    </location>
</feature>
<evidence type="ECO:0000259" key="2">
    <source>
        <dbReference type="Pfam" id="PF10030"/>
    </source>
</evidence>
<keyword evidence="5" id="KW-1185">Reference proteome</keyword>
<evidence type="ECO:0000313" key="4">
    <source>
        <dbReference type="EMBL" id="MFC7279694.1"/>
    </source>
</evidence>
<sequence>MTASTAPALRRPEPGALGVRPGRLVIDRHPLLAAHRGAAPDLVLCWGPMPRRARVDVVVHLHGFGTCGPMDLVRDILPRSGFDPARRRAPTLFVLPRGHFYGGRTRAGYDFPGLVARGALSALVDDALGRFAAATGAHPTPGRLILTAHSGGGAALMRILRQEDPDEIHTFDALYEDPAPLIAWAKRRRSAGTGALRVLYRAGRHGTAAMSERVRAELGGNTRTFRVERTEVEHCDIPRTYGPRLLADPAADLPGVAAIPGTPAEQRESTPPPTLGEAIAAVAVREFRRWRPGGGRPLTETTPQATPMLRQYYLVGLGKKVSDMVSDADLRSAAWHAHSDMSAWSAAFVSYVMREAGASMFPAAAAHREYIRAARRNRLVANSANPFWAYRATEIAPRVGDLVCNSRPGVDGANYDNIGQNRRWSTHCDIVVDVKPGRLRVIGGNVGMPGGPPGQGLTVGDKTVWTLPDGRVDLRRHRRIFAVVSCSGARPVITAAPATGTAAPPCRAGAPLPASTDERAARVVQLLVSRYGYPVAGAAGLTGNLIAESEVIPQRIEGSRSATPLRAKDFSGRERDFTPDEVRDRDPVRRTGPRLPGVGLAQWTRKERRAGLFRHRSLGSAILSDLAAQVDYLVTELGRDYRQVDAVLRGPGVTVDRASDAVLLRFEVPAVVVNGRPGDPALQKALRDRRALGARALAAYRRTAPVAFPTGTAR</sequence>
<feature type="compositionally biased region" description="Basic and acidic residues" evidence="1">
    <location>
        <begin position="568"/>
        <end position="589"/>
    </location>
</feature>
<feature type="domain" description="Phage tail lysozyme" evidence="3">
    <location>
        <begin position="519"/>
        <end position="673"/>
    </location>
</feature>
<name>A0ABW2I488_9ACTN</name>
<dbReference type="EMBL" id="JBHTBJ010000057">
    <property type="protein sequence ID" value="MFC7279694.1"/>
    <property type="molecule type" value="Genomic_DNA"/>
</dbReference>
<accession>A0ABW2I488</accession>
<protein>
    <submittedName>
        <fullName evidence="4">Phage tail tip lysozyme</fullName>
    </submittedName>
</protein>
<dbReference type="InterPro" id="IPR029058">
    <property type="entry name" value="AB_hydrolase_fold"/>
</dbReference>
<dbReference type="Gene3D" id="1.10.530.10">
    <property type="match status" value="1"/>
</dbReference>
<gene>
    <name evidence="4" type="ORF">ACFQS1_37535</name>
</gene>
<dbReference type="Proteomes" id="UP001596548">
    <property type="component" value="Unassembled WGS sequence"/>
</dbReference>
<organism evidence="4 5">
    <name type="scientific">Paractinoplanes rhizophilus</name>
    <dbReference type="NCBI Taxonomy" id="1416877"/>
    <lineage>
        <taxon>Bacteria</taxon>
        <taxon>Bacillati</taxon>
        <taxon>Actinomycetota</taxon>
        <taxon>Actinomycetes</taxon>
        <taxon>Micromonosporales</taxon>
        <taxon>Micromonosporaceae</taxon>
        <taxon>Paractinoplanes</taxon>
    </lineage>
</organism>
<dbReference type="InterPro" id="IPR041219">
    <property type="entry name" value="Phage_lysozyme2"/>
</dbReference>
<dbReference type="SUPFAM" id="SSF53474">
    <property type="entry name" value="alpha/beta-Hydrolases"/>
    <property type="match status" value="1"/>
</dbReference>
<evidence type="ECO:0000256" key="1">
    <source>
        <dbReference type="SAM" id="MobiDB-lite"/>
    </source>
</evidence>
<dbReference type="Pfam" id="PF10030">
    <property type="entry name" value="DUF2272"/>
    <property type="match status" value="1"/>
</dbReference>
<evidence type="ECO:0000259" key="3">
    <source>
        <dbReference type="Pfam" id="PF18013"/>
    </source>
</evidence>
<dbReference type="Pfam" id="PF18013">
    <property type="entry name" value="Phage_lysozyme2"/>
    <property type="match status" value="1"/>
</dbReference>
<reference evidence="5" key="1">
    <citation type="journal article" date="2019" name="Int. J. Syst. Evol. Microbiol.">
        <title>The Global Catalogue of Microorganisms (GCM) 10K type strain sequencing project: providing services to taxonomists for standard genome sequencing and annotation.</title>
        <authorList>
            <consortium name="The Broad Institute Genomics Platform"/>
            <consortium name="The Broad Institute Genome Sequencing Center for Infectious Disease"/>
            <person name="Wu L."/>
            <person name="Ma J."/>
        </authorList>
    </citation>
    <scope>NUCLEOTIDE SEQUENCE [LARGE SCALE GENOMIC DNA]</scope>
    <source>
        <strain evidence="5">XZYJT-10</strain>
    </source>
</reference>